<name>A0A8T0CNU2_CORYI</name>
<dbReference type="PROSITE" id="PS50104">
    <property type="entry name" value="TIR"/>
    <property type="match status" value="1"/>
</dbReference>
<dbReference type="GO" id="GO:0061809">
    <property type="term" value="F:NAD+ nucleosidase activity, cyclic ADP-ribose generating"/>
    <property type="evidence" value="ECO:0007669"/>
    <property type="project" value="UniProtKB-EC"/>
</dbReference>
<evidence type="ECO:0000256" key="3">
    <source>
        <dbReference type="ARBA" id="ARBA00023027"/>
    </source>
</evidence>
<accession>A0A8T0CNU2</accession>
<feature type="compositionally biased region" description="Basic residues" evidence="5">
    <location>
        <begin position="271"/>
        <end position="286"/>
    </location>
</feature>
<feature type="region of interest" description="Disordered" evidence="5">
    <location>
        <begin position="42"/>
        <end position="85"/>
    </location>
</feature>
<evidence type="ECO:0000259" key="6">
    <source>
        <dbReference type="PROSITE" id="PS50104"/>
    </source>
</evidence>
<evidence type="ECO:0000313" key="8">
    <source>
        <dbReference type="Proteomes" id="UP000806378"/>
    </source>
</evidence>
<dbReference type="FunFam" id="3.40.50.10140:FF:000007">
    <property type="entry name" value="Disease resistance protein (TIR-NBS-LRR class)"/>
    <property type="match status" value="1"/>
</dbReference>
<keyword evidence="8" id="KW-1185">Reference proteome</keyword>
<dbReference type="SUPFAM" id="SSF52200">
    <property type="entry name" value="Toll/Interleukin receptor TIR domain"/>
    <property type="match status" value="1"/>
</dbReference>
<dbReference type="Proteomes" id="UP000806378">
    <property type="component" value="Unassembled WGS sequence"/>
</dbReference>
<dbReference type="AlphaFoldDB" id="A0A8T0CNU2"/>
<feature type="region of interest" description="Disordered" evidence="5">
    <location>
        <begin position="258"/>
        <end position="286"/>
    </location>
</feature>
<evidence type="ECO:0000256" key="5">
    <source>
        <dbReference type="SAM" id="MobiDB-lite"/>
    </source>
</evidence>
<sequence length="286" mass="33796">MLDAIEPACSIYIPSFKSPSGEKSVNFDRVLRQLTKSKRRDLELTSITDHPRTSRTQDASGEEKEALRWDSESISRMDDASEERNEALNASETEYDVFLSFRGRDTRDNFTDCLYHRLKHVGLHVFLDNEELRVGKDIDGELSQALDKSRIYIPIFSQNYATSSWCLREIAYMEKCTSKSNRKKEILPIFYDVDPDDVKLKTELYKNAMRKHEEKFSLDELKRWEAALRKVAHLKGWDLKRKRQSLARRAIVVANDRLEEEEEKEEEEKKKEKRKKKKEKRKEKIQ</sequence>
<dbReference type="GO" id="GO:0007165">
    <property type="term" value="P:signal transduction"/>
    <property type="evidence" value="ECO:0007669"/>
    <property type="project" value="InterPro"/>
</dbReference>
<keyword evidence="2" id="KW-0378">Hydrolase</keyword>
<feature type="compositionally biased region" description="Basic and acidic residues" evidence="5">
    <location>
        <begin position="61"/>
        <end position="85"/>
    </location>
</feature>
<keyword evidence="3" id="KW-0520">NAD</keyword>
<reference evidence="7" key="1">
    <citation type="submission" date="2020-05" db="EMBL/GenBank/DDBJ databases">
        <title>WGS assembly of Corymbia citriodora subspecies variegata.</title>
        <authorList>
            <person name="Barry K."/>
            <person name="Hundley H."/>
            <person name="Shu S."/>
            <person name="Jenkins J."/>
            <person name="Grimwood J."/>
            <person name="Baten A."/>
        </authorList>
    </citation>
    <scope>NUCLEOTIDE SEQUENCE</scope>
    <source>
        <strain evidence="7">CV2-018</strain>
    </source>
</reference>
<dbReference type="InterPro" id="IPR000157">
    <property type="entry name" value="TIR_dom"/>
</dbReference>
<proteinExistence type="predicted"/>
<evidence type="ECO:0000313" key="7">
    <source>
        <dbReference type="EMBL" id="KAF7849233.1"/>
    </source>
</evidence>
<dbReference type="Gramene" id="rna-gnl|WGS:JABURB|Cocit.L1058.1">
    <property type="protein sequence ID" value="cds-KAF7849233.1"/>
    <property type="gene ID" value="gene-BT93_L1058"/>
</dbReference>
<dbReference type="Pfam" id="PF01582">
    <property type="entry name" value="TIR"/>
    <property type="match status" value="1"/>
</dbReference>
<dbReference type="OrthoDB" id="1656516at2759"/>
<evidence type="ECO:0000256" key="4">
    <source>
        <dbReference type="ARBA" id="ARBA00047304"/>
    </source>
</evidence>
<organism evidence="7 8">
    <name type="scientific">Corymbia citriodora subsp. variegata</name>
    <dbReference type="NCBI Taxonomy" id="360336"/>
    <lineage>
        <taxon>Eukaryota</taxon>
        <taxon>Viridiplantae</taxon>
        <taxon>Streptophyta</taxon>
        <taxon>Embryophyta</taxon>
        <taxon>Tracheophyta</taxon>
        <taxon>Spermatophyta</taxon>
        <taxon>Magnoliopsida</taxon>
        <taxon>eudicotyledons</taxon>
        <taxon>Gunneridae</taxon>
        <taxon>Pentapetalae</taxon>
        <taxon>rosids</taxon>
        <taxon>malvids</taxon>
        <taxon>Myrtales</taxon>
        <taxon>Myrtaceae</taxon>
        <taxon>Myrtoideae</taxon>
        <taxon>Eucalypteae</taxon>
        <taxon>Corymbia</taxon>
    </lineage>
</organism>
<comment type="caution">
    <text evidence="7">The sequence shown here is derived from an EMBL/GenBank/DDBJ whole genome shotgun (WGS) entry which is preliminary data.</text>
</comment>
<dbReference type="PANTHER" id="PTHR32009">
    <property type="entry name" value="TMV RESISTANCE PROTEIN N-LIKE"/>
    <property type="match status" value="1"/>
</dbReference>
<dbReference type="EMBL" id="MU089831">
    <property type="protein sequence ID" value="KAF7849233.1"/>
    <property type="molecule type" value="Genomic_DNA"/>
</dbReference>
<protein>
    <recommendedName>
        <fullName evidence="1">ADP-ribosyl cyclase/cyclic ADP-ribose hydrolase</fullName>
        <ecNumber evidence="1">3.2.2.6</ecNumber>
    </recommendedName>
</protein>
<dbReference type="PANTHER" id="PTHR32009:SF39">
    <property type="entry name" value="TIR DOMAIN-CONTAINING PROTEIN"/>
    <property type="match status" value="1"/>
</dbReference>
<evidence type="ECO:0000256" key="1">
    <source>
        <dbReference type="ARBA" id="ARBA00011982"/>
    </source>
</evidence>
<dbReference type="InterPro" id="IPR035897">
    <property type="entry name" value="Toll_tir_struct_dom_sf"/>
</dbReference>
<gene>
    <name evidence="7" type="ORF">BT93_L1058</name>
</gene>
<dbReference type="SMART" id="SM00255">
    <property type="entry name" value="TIR"/>
    <property type="match status" value="1"/>
</dbReference>
<comment type="catalytic activity">
    <reaction evidence="4">
        <text>NAD(+) + H2O = ADP-D-ribose + nicotinamide + H(+)</text>
        <dbReference type="Rhea" id="RHEA:16301"/>
        <dbReference type="ChEBI" id="CHEBI:15377"/>
        <dbReference type="ChEBI" id="CHEBI:15378"/>
        <dbReference type="ChEBI" id="CHEBI:17154"/>
        <dbReference type="ChEBI" id="CHEBI:57540"/>
        <dbReference type="ChEBI" id="CHEBI:57967"/>
        <dbReference type="EC" id="3.2.2.6"/>
    </reaction>
    <physiologicalReaction direction="left-to-right" evidence="4">
        <dbReference type="Rhea" id="RHEA:16302"/>
    </physiologicalReaction>
</comment>
<dbReference type="Gene3D" id="3.40.50.10140">
    <property type="entry name" value="Toll/interleukin-1 receptor homology (TIR) domain"/>
    <property type="match status" value="1"/>
</dbReference>
<feature type="domain" description="TIR" evidence="6">
    <location>
        <begin position="93"/>
        <end position="260"/>
    </location>
</feature>
<evidence type="ECO:0000256" key="2">
    <source>
        <dbReference type="ARBA" id="ARBA00022801"/>
    </source>
</evidence>
<dbReference type="EC" id="3.2.2.6" evidence="1"/>